<evidence type="ECO:0000256" key="9">
    <source>
        <dbReference type="SAM" id="MobiDB-lite"/>
    </source>
</evidence>
<dbReference type="STRING" id="5286.A0A0K3CHP9"/>
<dbReference type="GO" id="GO:0005634">
    <property type="term" value="C:nucleus"/>
    <property type="evidence" value="ECO:0007669"/>
    <property type="project" value="TreeGrafter"/>
</dbReference>
<feature type="site" description="Interaction with DNA substrate" evidence="7">
    <location>
        <position position="722"/>
    </location>
</feature>
<dbReference type="InterPro" id="IPR012340">
    <property type="entry name" value="NA-bd_OB-fold"/>
</dbReference>
<dbReference type="InterPro" id="IPR004808">
    <property type="entry name" value="AP_endonuc_1"/>
</dbReference>
<dbReference type="GO" id="GO:0016829">
    <property type="term" value="F:lyase activity"/>
    <property type="evidence" value="ECO:0007669"/>
    <property type="project" value="UniProtKB-KW"/>
</dbReference>
<feature type="binding site" evidence="6">
    <location>
        <position position="473"/>
    </location>
    <ligand>
        <name>Mg(2+)</name>
        <dbReference type="ChEBI" id="CHEBI:18420"/>
        <label>1</label>
    </ligand>
</feature>
<dbReference type="Pfam" id="PF03372">
    <property type="entry name" value="Exo_endo_phos"/>
    <property type="match status" value="1"/>
</dbReference>
<feature type="binding site" evidence="6">
    <location>
        <position position="615"/>
    </location>
    <ligand>
        <name>Mg(2+)</name>
        <dbReference type="ChEBI" id="CHEBI:18420"/>
        <label>1</label>
    </ligand>
</feature>
<dbReference type="GO" id="GO:0008311">
    <property type="term" value="F:double-stranded DNA 3'-5' DNA exonuclease activity"/>
    <property type="evidence" value="ECO:0007669"/>
    <property type="project" value="TreeGrafter"/>
</dbReference>
<gene>
    <name evidence="11" type="primary">FGENESH: predicted gene_7.261</name>
    <name evidence="11" type="ORF">BN2166_0038760</name>
</gene>
<evidence type="ECO:0000256" key="1">
    <source>
        <dbReference type="ARBA" id="ARBA00007092"/>
    </source>
</evidence>
<dbReference type="GO" id="GO:0046872">
    <property type="term" value="F:metal ion binding"/>
    <property type="evidence" value="ECO:0007669"/>
    <property type="project" value="UniProtKB-KW"/>
</dbReference>
<evidence type="ECO:0000256" key="7">
    <source>
        <dbReference type="PIRSR" id="PIRSR604808-3"/>
    </source>
</evidence>
<dbReference type="CDD" id="cd03524">
    <property type="entry name" value="RPA2_OBF_family"/>
    <property type="match status" value="1"/>
</dbReference>
<reference evidence="11 12" key="1">
    <citation type="submission" date="2015-07" db="EMBL/GenBank/DDBJ databases">
        <authorList>
            <person name="Cajimat M.N.B."/>
            <person name="Milazzo M.L."/>
            <person name="Fulhorst C.F."/>
        </authorList>
    </citation>
    <scope>NUCLEOTIDE SEQUENCE [LARGE SCALE GENOMIC DNA]</scope>
    <source>
        <strain evidence="11">Single colony</strain>
    </source>
</reference>
<feature type="compositionally biased region" description="Polar residues" evidence="9">
    <location>
        <begin position="145"/>
        <end position="160"/>
    </location>
</feature>
<dbReference type="GO" id="GO:0006284">
    <property type="term" value="P:base-excision repair"/>
    <property type="evidence" value="ECO:0007669"/>
    <property type="project" value="TreeGrafter"/>
</dbReference>
<keyword evidence="11" id="KW-0456">Lyase</keyword>
<evidence type="ECO:0000256" key="3">
    <source>
        <dbReference type="ARBA" id="ARBA00022801"/>
    </source>
</evidence>
<evidence type="ECO:0000256" key="8">
    <source>
        <dbReference type="RuleBase" id="RU362131"/>
    </source>
</evidence>
<feature type="active site" evidence="5">
    <location>
        <position position="576"/>
    </location>
</feature>
<dbReference type="NCBIfam" id="TIGR00195">
    <property type="entry name" value="exoDNase_III"/>
    <property type="match status" value="1"/>
</dbReference>
<dbReference type="PROSITE" id="PS51435">
    <property type="entry name" value="AP_NUCLEASE_F1_4"/>
    <property type="match status" value="1"/>
</dbReference>
<dbReference type="InterPro" id="IPR036691">
    <property type="entry name" value="Endo/exonu/phosph_ase_sf"/>
</dbReference>
<dbReference type="AlphaFoldDB" id="A0A0K3CHP9"/>
<name>A0A0K3CHP9_RHOTO</name>
<dbReference type="PANTHER" id="PTHR22748:SF6">
    <property type="entry name" value="DNA-(APURINIC OR APYRIMIDINIC SITE) ENDONUCLEASE"/>
    <property type="match status" value="1"/>
</dbReference>
<dbReference type="InterPro" id="IPR005135">
    <property type="entry name" value="Endo/exonuclease/phosphatase"/>
</dbReference>
<dbReference type="SUPFAM" id="SSF56219">
    <property type="entry name" value="DNase I-like"/>
    <property type="match status" value="1"/>
</dbReference>
<evidence type="ECO:0000256" key="2">
    <source>
        <dbReference type="ARBA" id="ARBA00022723"/>
    </source>
</evidence>
<feature type="binding site" evidence="6">
    <location>
        <position position="722"/>
    </location>
    <ligand>
        <name>Mg(2+)</name>
        <dbReference type="ChEBI" id="CHEBI:18420"/>
        <label>1</label>
    </ligand>
</feature>
<dbReference type="GO" id="GO:0003906">
    <property type="term" value="F:DNA-(apurinic or apyrimidinic site) endonuclease activity"/>
    <property type="evidence" value="ECO:0007669"/>
    <property type="project" value="TreeGrafter"/>
</dbReference>
<evidence type="ECO:0000313" key="12">
    <source>
        <dbReference type="Proteomes" id="UP000199069"/>
    </source>
</evidence>
<feature type="region of interest" description="Disordered" evidence="9">
    <location>
        <begin position="382"/>
        <end position="460"/>
    </location>
</feature>
<dbReference type="EC" id="3.1.-.-" evidence="8"/>
<evidence type="ECO:0000256" key="6">
    <source>
        <dbReference type="PIRSR" id="PIRSR604808-2"/>
    </source>
</evidence>
<keyword evidence="8" id="KW-0227">DNA damage</keyword>
<feature type="binding site" evidence="6">
    <location>
        <position position="501"/>
    </location>
    <ligand>
        <name>Mg(2+)</name>
        <dbReference type="ChEBI" id="CHEBI:18420"/>
        <label>1</label>
    </ligand>
</feature>
<feature type="binding site" evidence="6">
    <location>
        <position position="617"/>
    </location>
    <ligand>
        <name>Mg(2+)</name>
        <dbReference type="ChEBI" id="CHEBI:18420"/>
        <label>1</label>
    </ligand>
</feature>
<comment type="similarity">
    <text evidence="1 8">Belongs to the DNA repair enzymes AP/ExoA family.</text>
</comment>
<dbReference type="PANTHER" id="PTHR22748">
    <property type="entry name" value="AP ENDONUCLEASE"/>
    <property type="match status" value="1"/>
</dbReference>
<dbReference type="SUPFAM" id="SSF50249">
    <property type="entry name" value="Nucleic acid-binding proteins"/>
    <property type="match status" value="1"/>
</dbReference>
<evidence type="ECO:0000313" key="11">
    <source>
        <dbReference type="EMBL" id="CTR08015.1"/>
    </source>
</evidence>
<evidence type="ECO:0000259" key="10">
    <source>
        <dbReference type="Pfam" id="PF03372"/>
    </source>
</evidence>
<proteinExistence type="inferred from homology"/>
<evidence type="ECO:0000256" key="4">
    <source>
        <dbReference type="ARBA" id="ARBA00022842"/>
    </source>
</evidence>
<feature type="compositionally biased region" description="Basic and acidic residues" evidence="9">
    <location>
        <begin position="393"/>
        <end position="429"/>
    </location>
</feature>
<dbReference type="GO" id="GO:0008081">
    <property type="term" value="F:phosphoric diester hydrolase activity"/>
    <property type="evidence" value="ECO:0007669"/>
    <property type="project" value="TreeGrafter"/>
</dbReference>
<sequence>MPRWIAFDGAPTVKLLLETDDAASLPASAWQTFTFRLAPPSSPRSSSKGRQEAAGEPAQVWDVTSSQFADADISRQGDEAEAVPSSETDEDTLLRMRKRPRRRSTPSQESSEPVKEEARDDFEGESRMSVMLPPPTQRRRRSTLLPPTQTADNITTSTFPPTAPRPDITAASTDFYGDDSYAATQSIGGISLGPPPQFSWHVHQLVPLDQLRGRLANQKKRYSKFAVLVCVLSFDKRDTKVGSLTEVVLVDSTGQTATLVLWKDSGDEIARVIQRGDVIFVENLTIKEYNGKIQLSFSDRESQLGVCWRTHITDDADYDYRFPEAWRHDIPQANAVLREADPTSLAATILRFTSLVRSRLLAPARTVSLPFRCFTFPTAPLAMPPKRTSSKRAAADEVTATKEDKEVQAKAEEDSPLRELSGSEKEEAPKKKRAKKPPVTPLDPSVPTNKEVPEDLSPFPRPPEGCVRISAWNVAGLRASEKKGFSRYVNAEDADILVVTETKTPELSLPALNDRYEYRYWGDHVKKGHAGTAIFSKIKPLNVTRGFQASEEVTAADSEGRMITLEFENSYVVGTYVPNAGNGLKTLPEKEKWNRAFETYLRELDAKKPVIWCGDLNVVPTPTDIRNWKTNYNKSAGCTDAEINGFKAQLNPEEGSGHKRLVDVWREKHPDLEGHYTYYSYKFQCREKGIGWRLDYQVVSERLLPKVKACEIRAEIWGASDHVPIVLDIEGPL</sequence>
<dbReference type="NCBIfam" id="TIGR00633">
    <property type="entry name" value="xth"/>
    <property type="match status" value="1"/>
</dbReference>
<feature type="active site" description="Proton acceptor" evidence="5">
    <location>
        <position position="722"/>
    </location>
</feature>
<feature type="site" description="Transition state stabilizer" evidence="7">
    <location>
        <position position="617"/>
    </location>
</feature>
<dbReference type="Gene3D" id="2.40.50.140">
    <property type="entry name" value="Nucleic acid-binding proteins"/>
    <property type="match status" value="1"/>
</dbReference>
<feature type="binding site" evidence="6">
    <location>
        <position position="721"/>
    </location>
    <ligand>
        <name>Mg(2+)</name>
        <dbReference type="ChEBI" id="CHEBI:18420"/>
        <label>1</label>
    </ligand>
</feature>
<keyword evidence="4 6" id="KW-0460">Magnesium</keyword>
<dbReference type="Gene3D" id="3.60.10.10">
    <property type="entry name" value="Endonuclease/exonuclease/phosphatase"/>
    <property type="match status" value="1"/>
</dbReference>
<feature type="domain" description="Endonuclease/exonuclease/phosphatase" evidence="10">
    <location>
        <begin position="472"/>
        <end position="722"/>
    </location>
</feature>
<keyword evidence="8" id="KW-0234">DNA repair</keyword>
<organism evidence="11 12">
    <name type="scientific">Rhodotorula toruloides</name>
    <name type="common">Yeast</name>
    <name type="synonym">Rhodosporidium toruloides</name>
    <dbReference type="NCBI Taxonomy" id="5286"/>
    <lineage>
        <taxon>Eukaryota</taxon>
        <taxon>Fungi</taxon>
        <taxon>Dikarya</taxon>
        <taxon>Basidiomycota</taxon>
        <taxon>Pucciniomycotina</taxon>
        <taxon>Microbotryomycetes</taxon>
        <taxon>Sporidiobolales</taxon>
        <taxon>Sporidiobolaceae</taxon>
        <taxon>Rhodotorula</taxon>
    </lineage>
</organism>
<keyword evidence="2 6" id="KW-0479">Metal-binding</keyword>
<keyword evidence="12" id="KW-1185">Reference proteome</keyword>
<protein>
    <recommendedName>
        <fullName evidence="8">DNA-(apurinic or apyrimidinic site) endonuclease</fullName>
        <ecNumber evidence="8">3.1.-.-</ecNumber>
    </recommendedName>
</protein>
<dbReference type="CDD" id="cd09087">
    <property type="entry name" value="Ape1-like_AP-endo"/>
    <property type="match status" value="1"/>
</dbReference>
<feature type="compositionally biased region" description="Basic residues" evidence="9">
    <location>
        <begin position="95"/>
        <end position="104"/>
    </location>
</feature>
<dbReference type="Proteomes" id="UP000199069">
    <property type="component" value="Unassembled WGS sequence"/>
</dbReference>
<evidence type="ECO:0000256" key="5">
    <source>
        <dbReference type="PIRSR" id="PIRSR604808-1"/>
    </source>
</evidence>
<dbReference type="EMBL" id="CWKI01000007">
    <property type="protein sequence ID" value="CTR08015.1"/>
    <property type="molecule type" value="Genomic_DNA"/>
</dbReference>
<feature type="active site" description="Proton donor/acceptor" evidence="5">
    <location>
        <position position="615"/>
    </location>
</feature>
<accession>A0A0K3CHP9</accession>
<keyword evidence="6" id="KW-0464">Manganese</keyword>
<feature type="site" description="Important for catalytic activity" evidence="7">
    <location>
        <position position="695"/>
    </location>
</feature>
<comment type="cofactor">
    <cofactor evidence="6 8">
        <name>Mg(2+)</name>
        <dbReference type="ChEBI" id="CHEBI:18420"/>
    </cofactor>
    <cofactor evidence="6 8">
        <name>Mn(2+)</name>
        <dbReference type="ChEBI" id="CHEBI:29035"/>
    </cofactor>
    <text evidence="6 8">Probably binds two magnesium or manganese ions per subunit.</text>
</comment>
<feature type="region of interest" description="Disordered" evidence="9">
    <location>
        <begin position="36"/>
        <end position="167"/>
    </location>
</feature>
<keyword evidence="3" id="KW-0378">Hydrolase</keyword>